<gene>
    <name evidence="2" type="ORF">S06H3_14507</name>
</gene>
<accession>X1LCQ1</accession>
<reference evidence="2" key="1">
    <citation type="journal article" date="2014" name="Front. Microbiol.">
        <title>High frequency of phylogenetically diverse reductive dehalogenase-homologous genes in deep subseafloor sedimentary metagenomes.</title>
        <authorList>
            <person name="Kawai M."/>
            <person name="Futagami T."/>
            <person name="Toyoda A."/>
            <person name="Takaki Y."/>
            <person name="Nishi S."/>
            <person name="Hori S."/>
            <person name="Arai W."/>
            <person name="Tsubouchi T."/>
            <person name="Morono Y."/>
            <person name="Uchiyama I."/>
            <person name="Ito T."/>
            <person name="Fujiyama A."/>
            <person name="Inagaki F."/>
            <person name="Takami H."/>
        </authorList>
    </citation>
    <scope>NUCLEOTIDE SEQUENCE</scope>
    <source>
        <strain evidence="2">Expedition CK06-06</strain>
    </source>
</reference>
<keyword evidence="1" id="KW-0812">Transmembrane</keyword>
<dbReference type="AlphaFoldDB" id="X1LCQ1"/>
<feature type="transmembrane region" description="Helical" evidence="1">
    <location>
        <begin position="35"/>
        <end position="65"/>
    </location>
</feature>
<keyword evidence="1" id="KW-1133">Transmembrane helix</keyword>
<keyword evidence="1" id="KW-0472">Membrane</keyword>
<evidence type="ECO:0000313" key="2">
    <source>
        <dbReference type="EMBL" id="GAI03621.1"/>
    </source>
</evidence>
<organism evidence="2">
    <name type="scientific">marine sediment metagenome</name>
    <dbReference type="NCBI Taxonomy" id="412755"/>
    <lineage>
        <taxon>unclassified sequences</taxon>
        <taxon>metagenomes</taxon>
        <taxon>ecological metagenomes</taxon>
    </lineage>
</organism>
<proteinExistence type="predicted"/>
<name>X1LCQ1_9ZZZZ</name>
<comment type="caution">
    <text evidence="2">The sequence shown here is derived from an EMBL/GenBank/DDBJ whole genome shotgun (WGS) entry which is preliminary data.</text>
</comment>
<evidence type="ECO:0000256" key="1">
    <source>
        <dbReference type="SAM" id="Phobius"/>
    </source>
</evidence>
<protein>
    <submittedName>
        <fullName evidence="2">Uncharacterized protein</fullName>
    </submittedName>
</protein>
<sequence>MAPADYKSLEQAISCYKSSVGEALGDLRHPFVLDLLFIVIIPVGLTIVALIFSNVAGFLTTLGVGGVSAGERLRRGQTVLKSYWGDCSRLRKSMERLQLELLLCTPSDTARLQEIESLLRAYMDTLAGTQVQ</sequence>
<dbReference type="EMBL" id="BARV01007095">
    <property type="protein sequence ID" value="GAI03621.1"/>
    <property type="molecule type" value="Genomic_DNA"/>
</dbReference>